<reference evidence="1" key="1">
    <citation type="submission" date="2020-08" db="EMBL/GenBank/DDBJ databases">
        <title>Multicomponent nature underlies the extraordinary mechanical properties of spider dragline silk.</title>
        <authorList>
            <person name="Kono N."/>
            <person name="Nakamura H."/>
            <person name="Mori M."/>
            <person name="Yoshida Y."/>
            <person name="Ohtoshi R."/>
            <person name="Malay A.D."/>
            <person name="Moran D.A.P."/>
            <person name="Tomita M."/>
            <person name="Numata K."/>
            <person name="Arakawa K."/>
        </authorList>
    </citation>
    <scope>NUCLEOTIDE SEQUENCE</scope>
</reference>
<protein>
    <submittedName>
        <fullName evidence="1">Uncharacterized protein</fullName>
    </submittedName>
</protein>
<sequence length="75" mass="8831">MAECVKEYTLEFFILLNAKGKKELLEWCMKEGLIASSYECPKCNDRHDVTWLTIKHFLRNCTSHAEGMFDHYLAE</sequence>
<comment type="caution">
    <text evidence="1">The sequence shown here is derived from an EMBL/GenBank/DDBJ whole genome shotgun (WGS) entry which is preliminary data.</text>
</comment>
<gene>
    <name evidence="1" type="primary">NCL1_06807</name>
    <name evidence="1" type="ORF">TNCV_1123511</name>
</gene>
<keyword evidence="2" id="KW-1185">Reference proteome</keyword>
<evidence type="ECO:0000313" key="1">
    <source>
        <dbReference type="EMBL" id="GFY10830.1"/>
    </source>
</evidence>
<accession>A0A8X6SGL5</accession>
<evidence type="ECO:0000313" key="2">
    <source>
        <dbReference type="Proteomes" id="UP000887159"/>
    </source>
</evidence>
<name>A0A8X6SGL5_TRICX</name>
<dbReference type="Proteomes" id="UP000887159">
    <property type="component" value="Unassembled WGS sequence"/>
</dbReference>
<organism evidence="1 2">
    <name type="scientific">Trichonephila clavipes</name>
    <name type="common">Golden silk orbweaver</name>
    <name type="synonym">Nephila clavipes</name>
    <dbReference type="NCBI Taxonomy" id="2585209"/>
    <lineage>
        <taxon>Eukaryota</taxon>
        <taxon>Metazoa</taxon>
        <taxon>Ecdysozoa</taxon>
        <taxon>Arthropoda</taxon>
        <taxon>Chelicerata</taxon>
        <taxon>Arachnida</taxon>
        <taxon>Araneae</taxon>
        <taxon>Araneomorphae</taxon>
        <taxon>Entelegynae</taxon>
        <taxon>Araneoidea</taxon>
        <taxon>Nephilidae</taxon>
        <taxon>Trichonephila</taxon>
    </lineage>
</organism>
<dbReference type="AlphaFoldDB" id="A0A8X6SGL5"/>
<dbReference type="EMBL" id="BMAU01021301">
    <property type="protein sequence ID" value="GFY10830.1"/>
    <property type="molecule type" value="Genomic_DNA"/>
</dbReference>
<proteinExistence type="predicted"/>